<keyword evidence="1" id="KW-1133">Transmembrane helix</keyword>
<evidence type="ECO:0000313" key="3">
    <source>
        <dbReference type="Proteomes" id="UP001620408"/>
    </source>
</evidence>
<name>A0ABW8KAR4_9GAMM</name>
<dbReference type="Proteomes" id="UP001620408">
    <property type="component" value="Unassembled WGS sequence"/>
</dbReference>
<sequence length="195" mass="20409">MVAFLRSADRLAPSRTQRGVVSTFLAIIVLLITLMAAIALMRAVDTGNVVAGRLAFKQQATHEAELAYQDAMAAATTYLGAAGEADQPPSYYATPQRTDSRGIPLVLSAKTAGKPMTVTGSQDEVRYVVERLCPNPGPALTVAPNACLVPAATVIGGSTTGNPGGFSSDSQAAYRLTVRVEGPKQVVSYVQTVLR</sequence>
<dbReference type="RefSeq" id="WP_379983376.1">
    <property type="nucleotide sequence ID" value="NZ_JADIKD010000012.1"/>
</dbReference>
<comment type="caution">
    <text evidence="2">The sequence shown here is derived from an EMBL/GenBank/DDBJ whole genome shotgun (WGS) entry which is preliminary data.</text>
</comment>
<organism evidence="2 3">
    <name type="scientific">Dyella koreensis</name>
    <dbReference type="NCBI Taxonomy" id="311235"/>
    <lineage>
        <taxon>Bacteria</taxon>
        <taxon>Pseudomonadati</taxon>
        <taxon>Pseudomonadota</taxon>
        <taxon>Gammaproteobacteria</taxon>
        <taxon>Lysobacterales</taxon>
        <taxon>Rhodanobacteraceae</taxon>
        <taxon>Dyella</taxon>
    </lineage>
</organism>
<accession>A0ABW8KAR4</accession>
<keyword evidence="1" id="KW-0812">Transmembrane</keyword>
<evidence type="ECO:0000313" key="2">
    <source>
        <dbReference type="EMBL" id="MFK2918998.1"/>
    </source>
</evidence>
<gene>
    <name evidence="2" type="ORF">ISS97_17135</name>
</gene>
<feature type="transmembrane region" description="Helical" evidence="1">
    <location>
        <begin position="20"/>
        <end position="41"/>
    </location>
</feature>
<keyword evidence="1" id="KW-0472">Membrane</keyword>
<evidence type="ECO:0008006" key="4">
    <source>
        <dbReference type="Google" id="ProtNLM"/>
    </source>
</evidence>
<proteinExistence type="predicted"/>
<reference evidence="2 3" key="1">
    <citation type="submission" date="2020-10" db="EMBL/GenBank/DDBJ databases">
        <title>Phylogeny of dyella-like bacteria.</title>
        <authorList>
            <person name="Fu J."/>
        </authorList>
    </citation>
    <scope>NUCLEOTIDE SEQUENCE [LARGE SCALE GENOMIC DNA]</scope>
    <source>
        <strain evidence="2 3">BB4</strain>
    </source>
</reference>
<protein>
    <recommendedName>
        <fullName evidence="4">Type 4 fimbrial biogenesis protein PilX N-terminal domain-containing protein</fullName>
    </recommendedName>
</protein>
<evidence type="ECO:0000256" key="1">
    <source>
        <dbReference type="SAM" id="Phobius"/>
    </source>
</evidence>
<dbReference type="EMBL" id="JADIKD010000012">
    <property type="protein sequence ID" value="MFK2918998.1"/>
    <property type="molecule type" value="Genomic_DNA"/>
</dbReference>
<keyword evidence="3" id="KW-1185">Reference proteome</keyword>